<dbReference type="AlphaFoldDB" id="A0A1G5PN59"/>
<dbReference type="InterPro" id="IPR005358">
    <property type="entry name" value="Puta_zinc/iron-chelating_dom"/>
</dbReference>
<dbReference type="HAMAP" id="MF_00676">
    <property type="entry name" value="UPF0260"/>
    <property type="match status" value="1"/>
</dbReference>
<dbReference type="RefSeq" id="WP_245688205.1">
    <property type="nucleotide sequence ID" value="NZ_FMWD01000001.1"/>
</dbReference>
<dbReference type="EMBL" id="FMWD01000001">
    <property type="protein sequence ID" value="SCZ50766.1"/>
    <property type="molecule type" value="Genomic_DNA"/>
</dbReference>
<sequence>MPSEPERKPPFWECKSLEAMDAAEWEAVCDGCARCCLYKLEDEDSGEVFYTQVVCRYLEHDTCSCGEYSDRHRLQPDCVILTRKAVDDFFWLPATCAYRLLAEGQPLPSWHPLVSGDPESIHEAGVSVRSFAIPETQLESEDDLEDHIIHLNRYSG</sequence>
<protein>
    <recommendedName>
        <fullName evidence="1">UPF0260 protein SAMN03097708_00494</fullName>
    </recommendedName>
</protein>
<dbReference type="NCBIfam" id="NF003507">
    <property type="entry name" value="PRK05170.2-5"/>
    <property type="match status" value="1"/>
</dbReference>
<organism evidence="2 3">
    <name type="scientific">Thiohalomonas denitrificans</name>
    <dbReference type="NCBI Taxonomy" id="415747"/>
    <lineage>
        <taxon>Bacteria</taxon>
        <taxon>Pseudomonadati</taxon>
        <taxon>Pseudomonadota</taxon>
        <taxon>Gammaproteobacteria</taxon>
        <taxon>Thiohalomonadales</taxon>
        <taxon>Thiohalomonadaceae</taxon>
        <taxon>Thiohalomonas</taxon>
    </lineage>
</organism>
<keyword evidence="3" id="KW-1185">Reference proteome</keyword>
<dbReference type="Pfam" id="PF03692">
    <property type="entry name" value="CxxCxxCC"/>
    <property type="match status" value="1"/>
</dbReference>
<dbReference type="NCBIfam" id="NF003501">
    <property type="entry name" value="PRK05170.1-5"/>
    <property type="match status" value="1"/>
</dbReference>
<accession>A0A1G5PN59</accession>
<proteinExistence type="inferred from homology"/>
<dbReference type="STRING" id="415747.SAMN03097708_00494"/>
<comment type="similarity">
    <text evidence="1">Belongs to the UPF0260 family.</text>
</comment>
<reference evidence="2 3" key="1">
    <citation type="submission" date="2016-10" db="EMBL/GenBank/DDBJ databases">
        <authorList>
            <person name="de Groot N.N."/>
        </authorList>
    </citation>
    <scope>NUCLEOTIDE SEQUENCE [LARGE SCALE GENOMIC DNA]</scope>
    <source>
        <strain evidence="2 3">HLD2</strain>
    </source>
</reference>
<dbReference type="PANTHER" id="PTHR37421:SF1">
    <property type="entry name" value="UPF0260 PROTEIN YCGN"/>
    <property type="match status" value="1"/>
</dbReference>
<dbReference type="InterPro" id="IPR008228">
    <property type="entry name" value="UCP006173"/>
</dbReference>
<evidence type="ECO:0000313" key="3">
    <source>
        <dbReference type="Proteomes" id="UP000199648"/>
    </source>
</evidence>
<gene>
    <name evidence="2" type="ORF">SAMN03097708_00494</name>
</gene>
<evidence type="ECO:0000256" key="1">
    <source>
        <dbReference type="HAMAP-Rule" id="MF_00676"/>
    </source>
</evidence>
<evidence type="ECO:0000313" key="2">
    <source>
        <dbReference type="EMBL" id="SCZ50766.1"/>
    </source>
</evidence>
<dbReference type="PIRSF" id="PIRSF006173">
    <property type="entry name" value="UCP006173"/>
    <property type="match status" value="1"/>
</dbReference>
<name>A0A1G5PN59_9GAMM</name>
<dbReference type="PANTHER" id="PTHR37421">
    <property type="entry name" value="UPF0260 PROTEIN YCGN"/>
    <property type="match status" value="1"/>
</dbReference>
<dbReference type="Proteomes" id="UP000199648">
    <property type="component" value="Unassembled WGS sequence"/>
</dbReference>